<sequence>MKSLVCVVIGDGGVFVVEVDERKKVGVLKKMIKEGNSASIQCDEKDLTLYLAKKGDEWPTTGDPDVTMLRMARFPLESLIL</sequence>
<accession>A0ABD3EX26</accession>
<name>A0ABD3EX26_9STRA</name>
<reference evidence="5 6" key="1">
    <citation type="submission" date="2024-09" db="EMBL/GenBank/DDBJ databases">
        <title>Genome sequencing and assembly of Phytophthora oleae, isolate VK10A, causative agent of rot of olive drupes.</title>
        <authorList>
            <person name="Conti Taguali S."/>
            <person name="Riolo M."/>
            <person name="La Spada F."/>
            <person name="Cacciola S.O."/>
            <person name="Dionisio G."/>
        </authorList>
    </citation>
    <scope>NUCLEOTIDE SEQUENCE [LARGE SCALE GENOMIC DNA]</scope>
    <source>
        <strain evidence="5 6">VK10A</strain>
    </source>
</reference>
<evidence type="ECO:0000256" key="3">
    <source>
        <dbReference type="ARBA" id="ARBA00022525"/>
    </source>
</evidence>
<feature type="domain" description="Crinkler effector protein N-terminal" evidence="4">
    <location>
        <begin position="3"/>
        <end position="64"/>
    </location>
</feature>
<evidence type="ECO:0000256" key="1">
    <source>
        <dbReference type="ARBA" id="ARBA00004340"/>
    </source>
</evidence>
<dbReference type="Pfam" id="PF20147">
    <property type="entry name" value="Crinkler"/>
    <property type="match status" value="1"/>
</dbReference>
<gene>
    <name evidence="5" type="ORF">V7S43_015888</name>
</gene>
<evidence type="ECO:0000313" key="5">
    <source>
        <dbReference type="EMBL" id="KAL3659003.1"/>
    </source>
</evidence>
<keyword evidence="3" id="KW-0964">Secreted</keyword>
<protein>
    <recommendedName>
        <fullName evidence="4">Crinkler effector protein N-terminal domain-containing protein</fullName>
    </recommendedName>
</protein>
<keyword evidence="6" id="KW-1185">Reference proteome</keyword>
<dbReference type="EMBL" id="JBIMZQ010000049">
    <property type="protein sequence ID" value="KAL3659003.1"/>
    <property type="molecule type" value="Genomic_DNA"/>
</dbReference>
<evidence type="ECO:0000256" key="2">
    <source>
        <dbReference type="ARBA" id="ARBA00004613"/>
    </source>
</evidence>
<evidence type="ECO:0000259" key="4">
    <source>
        <dbReference type="Pfam" id="PF20147"/>
    </source>
</evidence>
<organism evidence="5 6">
    <name type="scientific">Phytophthora oleae</name>
    <dbReference type="NCBI Taxonomy" id="2107226"/>
    <lineage>
        <taxon>Eukaryota</taxon>
        <taxon>Sar</taxon>
        <taxon>Stramenopiles</taxon>
        <taxon>Oomycota</taxon>
        <taxon>Peronosporomycetes</taxon>
        <taxon>Peronosporales</taxon>
        <taxon>Peronosporaceae</taxon>
        <taxon>Phytophthora</taxon>
    </lineage>
</organism>
<dbReference type="AlphaFoldDB" id="A0ABD3EX26"/>
<comment type="caution">
    <text evidence="5">The sequence shown here is derived from an EMBL/GenBank/DDBJ whole genome shotgun (WGS) entry which is preliminary data.</text>
</comment>
<dbReference type="GO" id="GO:0043657">
    <property type="term" value="C:host cell"/>
    <property type="evidence" value="ECO:0007669"/>
    <property type="project" value="UniProtKB-SubCell"/>
</dbReference>
<dbReference type="GO" id="GO:0005576">
    <property type="term" value="C:extracellular region"/>
    <property type="evidence" value="ECO:0007669"/>
    <property type="project" value="UniProtKB-SubCell"/>
</dbReference>
<evidence type="ECO:0000313" key="6">
    <source>
        <dbReference type="Proteomes" id="UP001632037"/>
    </source>
</evidence>
<dbReference type="InterPro" id="IPR045379">
    <property type="entry name" value="Crinkler_N"/>
</dbReference>
<dbReference type="Proteomes" id="UP001632037">
    <property type="component" value="Unassembled WGS sequence"/>
</dbReference>
<comment type="subcellular location">
    <subcellularLocation>
        <location evidence="1">Host cell</location>
    </subcellularLocation>
    <subcellularLocation>
        <location evidence="2">Secreted</location>
    </subcellularLocation>
</comment>
<proteinExistence type="predicted"/>